<name>A0A0F6W0M1_9BACT</name>
<dbReference type="Proteomes" id="UP000034883">
    <property type="component" value="Chromosome"/>
</dbReference>
<dbReference type="RefSeq" id="WP_053231803.1">
    <property type="nucleotide sequence ID" value="NZ_CP011125.1"/>
</dbReference>
<keyword evidence="2" id="KW-1185">Reference proteome</keyword>
<dbReference type="KEGG" id="samy:DB32_001611"/>
<dbReference type="EMBL" id="CP011125">
    <property type="protein sequence ID" value="AKF04462.1"/>
    <property type="molecule type" value="Genomic_DNA"/>
</dbReference>
<organism evidence="1 2">
    <name type="scientific">Sandaracinus amylolyticus</name>
    <dbReference type="NCBI Taxonomy" id="927083"/>
    <lineage>
        <taxon>Bacteria</taxon>
        <taxon>Pseudomonadati</taxon>
        <taxon>Myxococcota</taxon>
        <taxon>Polyangia</taxon>
        <taxon>Polyangiales</taxon>
        <taxon>Sandaracinaceae</taxon>
        <taxon>Sandaracinus</taxon>
    </lineage>
</organism>
<evidence type="ECO:0008006" key="3">
    <source>
        <dbReference type="Google" id="ProtNLM"/>
    </source>
</evidence>
<gene>
    <name evidence="1" type="ORF">DB32_001611</name>
</gene>
<dbReference type="OrthoDB" id="9805586at2"/>
<dbReference type="AlphaFoldDB" id="A0A0F6W0M1"/>
<evidence type="ECO:0000313" key="1">
    <source>
        <dbReference type="EMBL" id="AKF04462.1"/>
    </source>
</evidence>
<dbReference type="STRING" id="927083.DB32_001611"/>
<protein>
    <recommendedName>
        <fullName evidence="3">Knr4/Smi1-like domain-containing protein</fullName>
    </recommendedName>
</protein>
<reference evidence="1 2" key="1">
    <citation type="submission" date="2015-03" db="EMBL/GenBank/DDBJ databases">
        <title>Genome assembly of Sandaracinus amylolyticus DSM 53668.</title>
        <authorList>
            <person name="Sharma G."/>
            <person name="Subramanian S."/>
        </authorList>
    </citation>
    <scope>NUCLEOTIDE SEQUENCE [LARGE SCALE GENOMIC DNA]</scope>
    <source>
        <strain evidence="1 2">DSM 53668</strain>
    </source>
</reference>
<proteinExistence type="predicted"/>
<sequence length="175" mass="20216">MTDRTLEILREHLDGDFRVVPLAQTPVSREQIAAIGARVGVTYPVELADHVCGRFPGMYVEVKESVWPRPKPYDVGPFWSFLYALHTYTSAPESEPWMRLDHAAERFRAKTGLDAAPVLRIEGDANVYCIDARGALCRFHHELNRLEPVEGDYWSLLDRELRELRERKDRKKRAP</sequence>
<accession>A0A0F6W0M1</accession>
<evidence type="ECO:0000313" key="2">
    <source>
        <dbReference type="Proteomes" id="UP000034883"/>
    </source>
</evidence>